<dbReference type="STRING" id="393762.SAMN05660472_00004"/>
<comment type="similarity">
    <text evidence="7">Belongs to the transglycosylase MltG family.</text>
</comment>
<reference evidence="8 9" key="1">
    <citation type="submission" date="2016-10" db="EMBL/GenBank/DDBJ databases">
        <authorList>
            <person name="de Groot N.N."/>
        </authorList>
    </citation>
    <scope>NUCLEOTIDE SEQUENCE [LARGE SCALE GENOMIC DNA]</scope>
    <source>
        <strain evidence="8 9">DSM 18346</strain>
    </source>
</reference>
<evidence type="ECO:0000256" key="3">
    <source>
        <dbReference type="ARBA" id="ARBA00022989"/>
    </source>
</evidence>
<dbReference type="PANTHER" id="PTHR30518">
    <property type="entry name" value="ENDOLYTIC MUREIN TRANSGLYCOSYLASE"/>
    <property type="match status" value="1"/>
</dbReference>
<keyword evidence="1 7" id="KW-1003">Cell membrane</keyword>
<keyword evidence="6 7" id="KW-0961">Cell wall biogenesis/degradation</keyword>
<comment type="function">
    <text evidence="7">Functions as a peptidoglycan terminase that cleaves nascent peptidoglycan strands endolytically to terminate their elongation.</text>
</comment>
<dbReference type="EC" id="4.2.2.29" evidence="7"/>
<dbReference type="Pfam" id="PF02618">
    <property type="entry name" value="YceG"/>
    <property type="match status" value="1"/>
</dbReference>
<evidence type="ECO:0000256" key="5">
    <source>
        <dbReference type="ARBA" id="ARBA00023239"/>
    </source>
</evidence>
<comment type="catalytic activity">
    <reaction evidence="7">
        <text>a peptidoglycan chain = a peptidoglycan chain with N-acetyl-1,6-anhydromuramyl-[peptide] at the reducing end + a peptidoglycan chain with N-acetylglucosamine at the non-reducing end.</text>
        <dbReference type="EC" id="4.2.2.29"/>
    </reaction>
</comment>
<dbReference type="Proteomes" id="UP000198718">
    <property type="component" value="Unassembled WGS sequence"/>
</dbReference>
<evidence type="ECO:0000256" key="1">
    <source>
        <dbReference type="ARBA" id="ARBA00022475"/>
    </source>
</evidence>
<evidence type="ECO:0000313" key="9">
    <source>
        <dbReference type="Proteomes" id="UP000198718"/>
    </source>
</evidence>
<dbReference type="AlphaFoldDB" id="A0A1G8WPI7"/>
<dbReference type="NCBIfam" id="TIGR00247">
    <property type="entry name" value="endolytic transglycosylase MltG"/>
    <property type="match status" value="1"/>
</dbReference>
<evidence type="ECO:0000313" key="8">
    <source>
        <dbReference type="EMBL" id="SDJ80312.1"/>
    </source>
</evidence>
<gene>
    <name evidence="7" type="primary">mltG</name>
    <name evidence="8" type="ORF">SAMN05660472_00004</name>
</gene>
<evidence type="ECO:0000256" key="7">
    <source>
        <dbReference type="HAMAP-Rule" id="MF_02065"/>
    </source>
</evidence>
<keyword evidence="4 7" id="KW-0472">Membrane</keyword>
<keyword evidence="5 7" id="KW-0456">Lyase</keyword>
<evidence type="ECO:0000256" key="4">
    <source>
        <dbReference type="ARBA" id="ARBA00023136"/>
    </source>
</evidence>
<dbReference type="HAMAP" id="MF_02065">
    <property type="entry name" value="MltG"/>
    <property type="match status" value="1"/>
</dbReference>
<sequence>MKKLFSLLLILTLLALGAYFYVPSYLSVASNENPVEITVAEGASLNAVAEHLYNKGVIKSRLWFKYQSRAEGIDRSIKPGTYTLHPNINLNEIFELLRKGVPEKPIVITIPEGFTLYQIANRVEIAGLGTKEEFIEATKKYFEEKEYSFDTAKLFYEMEGYLYPDTYYFSERQGVVDVVSTLAKTMESIFTEEYRVRAEELNLSLHEVLTIASLIEREAYHDEEKQRISGVIFNRLKKNMLLQIDATVIYGIGEGREHINRVLFVHLEDPSPFNTYRVKGLPPGPIAAPSKTSIHAVLYPEDHDYLYYVLGEGGHVFSKTYNEHLRNVAKYREMTNQN</sequence>
<keyword evidence="2 7" id="KW-0812">Transmembrane</keyword>
<dbReference type="OrthoDB" id="9814591at2"/>
<dbReference type="PANTHER" id="PTHR30518:SF2">
    <property type="entry name" value="ENDOLYTIC MUREIN TRANSGLYCOSYLASE"/>
    <property type="match status" value="1"/>
</dbReference>
<accession>A0A1G8WPI7</accession>
<keyword evidence="3 7" id="KW-1133">Transmembrane helix</keyword>
<dbReference type="Gene3D" id="3.30.160.60">
    <property type="entry name" value="Classic Zinc Finger"/>
    <property type="match status" value="1"/>
</dbReference>
<feature type="site" description="Important for catalytic activity" evidence="7">
    <location>
        <position position="218"/>
    </location>
</feature>
<proteinExistence type="inferred from homology"/>
<protein>
    <recommendedName>
        <fullName evidence="7">Endolytic murein transglycosylase</fullName>
        <ecNumber evidence="7">4.2.2.29</ecNumber>
    </recommendedName>
    <alternativeName>
        <fullName evidence="7">Peptidoglycan lytic transglycosylase</fullName>
    </alternativeName>
    <alternativeName>
        <fullName evidence="7">Peptidoglycan polymerization terminase</fullName>
    </alternativeName>
</protein>
<keyword evidence="9" id="KW-1185">Reference proteome</keyword>
<dbReference type="GO" id="GO:0071555">
    <property type="term" value="P:cell wall organization"/>
    <property type="evidence" value="ECO:0007669"/>
    <property type="project" value="UniProtKB-KW"/>
</dbReference>
<name>A0A1G8WPI7_9FIRM</name>
<evidence type="ECO:0000256" key="6">
    <source>
        <dbReference type="ARBA" id="ARBA00023316"/>
    </source>
</evidence>
<dbReference type="GO" id="GO:0008932">
    <property type="term" value="F:lytic endotransglycosylase activity"/>
    <property type="evidence" value="ECO:0007669"/>
    <property type="project" value="UniProtKB-UniRule"/>
</dbReference>
<dbReference type="Gene3D" id="3.30.1490.480">
    <property type="entry name" value="Endolytic murein transglycosylase"/>
    <property type="match status" value="1"/>
</dbReference>
<dbReference type="GO" id="GO:0005886">
    <property type="term" value="C:plasma membrane"/>
    <property type="evidence" value="ECO:0007669"/>
    <property type="project" value="UniProtKB-UniRule"/>
</dbReference>
<organism evidence="8 9">
    <name type="scientific">Natronincola ferrireducens</name>
    <dbReference type="NCBI Taxonomy" id="393762"/>
    <lineage>
        <taxon>Bacteria</taxon>
        <taxon>Bacillati</taxon>
        <taxon>Bacillota</taxon>
        <taxon>Clostridia</taxon>
        <taxon>Peptostreptococcales</taxon>
        <taxon>Natronincolaceae</taxon>
        <taxon>Natronincola</taxon>
    </lineage>
</organism>
<dbReference type="GO" id="GO:0009252">
    <property type="term" value="P:peptidoglycan biosynthetic process"/>
    <property type="evidence" value="ECO:0007669"/>
    <property type="project" value="UniProtKB-UniRule"/>
</dbReference>
<dbReference type="CDD" id="cd08010">
    <property type="entry name" value="MltG_like"/>
    <property type="match status" value="1"/>
</dbReference>
<dbReference type="EMBL" id="FNFP01000001">
    <property type="protein sequence ID" value="SDJ80312.1"/>
    <property type="molecule type" value="Genomic_DNA"/>
</dbReference>
<evidence type="ECO:0000256" key="2">
    <source>
        <dbReference type="ARBA" id="ARBA00022692"/>
    </source>
</evidence>
<dbReference type="InterPro" id="IPR003770">
    <property type="entry name" value="MLTG-like"/>
</dbReference>
<dbReference type="RefSeq" id="WP_090548514.1">
    <property type="nucleotide sequence ID" value="NZ_FNFP01000001.1"/>
</dbReference>